<feature type="compositionally biased region" description="Polar residues" evidence="1">
    <location>
        <begin position="37"/>
        <end position="59"/>
    </location>
</feature>
<evidence type="ECO:0000313" key="3">
    <source>
        <dbReference type="Proteomes" id="UP000756346"/>
    </source>
</evidence>
<keyword evidence="3" id="KW-1185">Reference proteome</keyword>
<dbReference type="RefSeq" id="XP_046013051.1">
    <property type="nucleotide sequence ID" value="XM_046158747.1"/>
</dbReference>
<comment type="caution">
    <text evidence="2">The sequence shown here is derived from an EMBL/GenBank/DDBJ whole genome shotgun (WGS) entry which is preliminary data.</text>
</comment>
<evidence type="ECO:0000313" key="2">
    <source>
        <dbReference type="EMBL" id="KAH7031371.1"/>
    </source>
</evidence>
<name>A0A9P8Y9E9_9PEZI</name>
<reference evidence="2" key="1">
    <citation type="journal article" date="2021" name="Nat. Commun.">
        <title>Genetic determinants of endophytism in the Arabidopsis root mycobiome.</title>
        <authorList>
            <person name="Mesny F."/>
            <person name="Miyauchi S."/>
            <person name="Thiergart T."/>
            <person name="Pickel B."/>
            <person name="Atanasova L."/>
            <person name="Karlsson M."/>
            <person name="Huettel B."/>
            <person name="Barry K.W."/>
            <person name="Haridas S."/>
            <person name="Chen C."/>
            <person name="Bauer D."/>
            <person name="Andreopoulos W."/>
            <person name="Pangilinan J."/>
            <person name="LaButti K."/>
            <person name="Riley R."/>
            <person name="Lipzen A."/>
            <person name="Clum A."/>
            <person name="Drula E."/>
            <person name="Henrissat B."/>
            <person name="Kohler A."/>
            <person name="Grigoriev I.V."/>
            <person name="Martin F.M."/>
            <person name="Hacquard S."/>
        </authorList>
    </citation>
    <scope>NUCLEOTIDE SEQUENCE</scope>
    <source>
        <strain evidence="2">MPI-CAGE-CH-0230</strain>
    </source>
</reference>
<feature type="compositionally biased region" description="Low complexity" evidence="1">
    <location>
        <begin position="361"/>
        <end position="373"/>
    </location>
</feature>
<feature type="region of interest" description="Disordered" evidence="1">
    <location>
        <begin position="112"/>
        <end position="184"/>
    </location>
</feature>
<feature type="compositionally biased region" description="Basic and acidic residues" evidence="1">
    <location>
        <begin position="139"/>
        <end position="152"/>
    </location>
</feature>
<protein>
    <submittedName>
        <fullName evidence="2">Uncharacterized protein</fullName>
    </submittedName>
</protein>
<dbReference type="Proteomes" id="UP000756346">
    <property type="component" value="Unassembled WGS sequence"/>
</dbReference>
<dbReference type="EMBL" id="JAGTJQ010000005">
    <property type="protein sequence ID" value="KAH7031371.1"/>
    <property type="molecule type" value="Genomic_DNA"/>
</dbReference>
<gene>
    <name evidence="2" type="ORF">B0I36DRAFT_363068</name>
</gene>
<feature type="compositionally biased region" description="Polar residues" evidence="1">
    <location>
        <begin position="386"/>
        <end position="403"/>
    </location>
</feature>
<dbReference type="AlphaFoldDB" id="A0A9P8Y9E9"/>
<dbReference type="GeneID" id="70188293"/>
<feature type="region of interest" description="Disordered" evidence="1">
    <location>
        <begin position="19"/>
        <end position="69"/>
    </location>
</feature>
<organism evidence="2 3">
    <name type="scientific">Microdochium trichocladiopsis</name>
    <dbReference type="NCBI Taxonomy" id="1682393"/>
    <lineage>
        <taxon>Eukaryota</taxon>
        <taxon>Fungi</taxon>
        <taxon>Dikarya</taxon>
        <taxon>Ascomycota</taxon>
        <taxon>Pezizomycotina</taxon>
        <taxon>Sordariomycetes</taxon>
        <taxon>Xylariomycetidae</taxon>
        <taxon>Xylariales</taxon>
        <taxon>Microdochiaceae</taxon>
        <taxon>Microdochium</taxon>
    </lineage>
</organism>
<accession>A0A9P8Y9E9</accession>
<evidence type="ECO:0000256" key="1">
    <source>
        <dbReference type="SAM" id="MobiDB-lite"/>
    </source>
</evidence>
<dbReference type="OrthoDB" id="5138418at2759"/>
<feature type="region of interest" description="Disordered" evidence="1">
    <location>
        <begin position="269"/>
        <end position="471"/>
    </location>
</feature>
<proteinExistence type="predicted"/>
<sequence length="513" mass="55528">MSLAGHAVMHNTYMDSAGGRAPASGVHPGMFRPPTSPSMADSTYQDQSAVASGTDSYFANPTPKRKRNANASIDLSSHWGLGIDTGARPVPAVSQVQIGRRKISRGNSRYTLAGEIATPGPEVEKRLSQSMDDSIYSDADYRRDGGSRRSQEEAEDDEDDVFATPLSQYTTAESRPEAPPTRSDGWGSFAFSALGGVVGKVWEFCKGGAFRGFHAGGGQGFQISTPTLSAPKGEVWCNEHDVPTLPKYSVGSTPGAFPDTNYMHEPFYRADTPDSTPRPAAKRRQISGTIPGEELRRNWVMVSEDESNRRHSTQPKPSPAVQSPYRPSIGGRRISRPVSRIQTPTHPRRQSSRASLGGGAAAASTASFASTRSPVLDQPPSRIPVRSQSPLLSPNRASAQQAQFPRIPSPNPYSSHGHRRSGSAVSLSAMSAAPGRAKKRESMSEVSENSPRLDKQARKLAAKRQQEERQTDIRINDFNARLQEMIRQGKEALGTTIEVDLDDDGDVGGWEDD</sequence>